<evidence type="ECO:0000313" key="3">
    <source>
        <dbReference type="Proteomes" id="UP000001024"/>
    </source>
</evidence>
<feature type="domain" description="AMP-dependent synthetase/ligase" evidence="1">
    <location>
        <begin position="20"/>
        <end position="99"/>
    </location>
</feature>
<dbReference type="KEGG" id="tac:Ta1450"/>
<organism evidence="2 3">
    <name type="scientific">Thermoplasma acidophilum (strain ATCC 25905 / DSM 1728 / JCM 9062 / NBRC 15155 / AMRC-C165)</name>
    <dbReference type="NCBI Taxonomy" id="273075"/>
    <lineage>
        <taxon>Archaea</taxon>
        <taxon>Methanobacteriati</taxon>
        <taxon>Thermoplasmatota</taxon>
        <taxon>Thermoplasmata</taxon>
        <taxon>Thermoplasmatales</taxon>
        <taxon>Thermoplasmataceae</taxon>
        <taxon>Thermoplasma</taxon>
    </lineage>
</organism>
<proteinExistence type="predicted"/>
<name>Q9HI92_THEAC</name>
<dbReference type="Pfam" id="PF00501">
    <property type="entry name" value="AMP-binding"/>
    <property type="match status" value="2"/>
</dbReference>
<dbReference type="EnsemblBacteria" id="CAC12570">
    <property type="protein sequence ID" value="CAC12570"/>
    <property type="gene ID" value="CAC12570"/>
</dbReference>
<dbReference type="HOGENOM" id="CLU_538227_0_0_2"/>
<accession>Q9HI92</accession>
<evidence type="ECO:0000259" key="1">
    <source>
        <dbReference type="Pfam" id="PF00501"/>
    </source>
</evidence>
<dbReference type="InterPro" id="IPR042099">
    <property type="entry name" value="ANL_N_sf"/>
</dbReference>
<dbReference type="PANTHER" id="PTHR43767">
    <property type="entry name" value="LONG-CHAIN-FATTY-ACID--COA LIGASE"/>
    <property type="match status" value="1"/>
</dbReference>
<dbReference type="SUPFAM" id="SSF56801">
    <property type="entry name" value="Acetyl-CoA synthetase-like"/>
    <property type="match status" value="1"/>
</dbReference>
<dbReference type="PaxDb" id="273075-Ta1450"/>
<keyword evidence="3" id="KW-1185">Reference proteome</keyword>
<dbReference type="PANTHER" id="PTHR43767:SF10">
    <property type="entry name" value="SURFACTIN SYNTHASE SUBUNIT 1"/>
    <property type="match status" value="1"/>
</dbReference>
<dbReference type="InterPro" id="IPR000873">
    <property type="entry name" value="AMP-dep_synth/lig_dom"/>
</dbReference>
<reference evidence="2 3" key="1">
    <citation type="journal article" date="2000" name="Nature">
        <title>The genome sequence of the thermoacidophilic scavenger Thermoplasma acidophilum.</title>
        <authorList>
            <person name="Ruepp A."/>
            <person name="Graml W."/>
            <person name="Santos-Martinez M.L."/>
            <person name="Koretke K.K."/>
            <person name="Volker C."/>
            <person name="Mewes H.W."/>
            <person name="Frishman D."/>
            <person name="Stocker S."/>
            <person name="Lupas A.N."/>
            <person name="Baumeister W."/>
        </authorList>
    </citation>
    <scope>NUCLEOTIDE SEQUENCE [LARGE SCALE GENOMIC DNA]</scope>
    <source>
        <strain evidence="3">ATCC 25905 / DSM 1728 / JCM 9062 / NBRC 15155 / AMRC-C165</strain>
    </source>
</reference>
<gene>
    <name evidence="2" type="ordered locus">Ta1450</name>
</gene>
<dbReference type="InterPro" id="IPR045851">
    <property type="entry name" value="AMP-bd_C_sf"/>
</dbReference>
<protein>
    <recommendedName>
        <fullName evidence="1">AMP-dependent synthetase/ligase domain-containing protein</fullName>
    </recommendedName>
</protein>
<dbReference type="Proteomes" id="UP000001024">
    <property type="component" value="Chromosome"/>
</dbReference>
<evidence type="ECO:0000313" key="2">
    <source>
        <dbReference type="EMBL" id="CAC12570.1"/>
    </source>
</evidence>
<dbReference type="STRING" id="273075.gene:9572680"/>
<dbReference type="eggNOG" id="arCOG00856">
    <property type="taxonomic scope" value="Archaea"/>
</dbReference>
<dbReference type="AlphaFoldDB" id="Q9HI92"/>
<dbReference type="Gene3D" id="3.30.300.30">
    <property type="match status" value="1"/>
</dbReference>
<dbReference type="InParanoid" id="Q9HI92"/>
<dbReference type="EMBL" id="AL445067">
    <property type="protein sequence ID" value="CAC12570.1"/>
    <property type="molecule type" value="Genomic_DNA"/>
</dbReference>
<dbReference type="InterPro" id="IPR050237">
    <property type="entry name" value="ATP-dep_AMP-bd_enzyme"/>
</dbReference>
<dbReference type="Gene3D" id="3.40.50.12780">
    <property type="entry name" value="N-terminal domain of ligase-like"/>
    <property type="match status" value="2"/>
</dbReference>
<feature type="domain" description="AMP-dependent synthetase/ligase" evidence="1">
    <location>
        <begin position="202"/>
        <end position="375"/>
    </location>
</feature>
<sequence>MKANTSMDTGAGSSLYDAFATVARENESRVALYFLGKPLTYHALISMSDSLAHNLDEMGVDKSAAILAGNSPQFIVSILALNSLGLGAALLRPGESPEEYGAEYVIASDYMMNYREFNFRDLFLIRDEDFAPYGTSLKYYFREYLGERPDLMSRPGVHRISDLVFDRVSSPERQRNADGVAIIKRTQKAQSQILLKNSDILSSIQDISNYLEGFRKNIVVSSSLYHLSTLQFIFTALLNGGTVNLVPDYIDASTTMKLAEKLESNMVLGNSNLYGQIIRKKIGIPKSIRFLFLLGEDFTADFMSSFQNQTGRTIKVGYDLTAIGGCATLTPIDSDYDGSIGKPLSGVKIRITDRSGRDVQPGEIGLIEVSSMHFAGGSENSYYSTGDLGFMDADGRLHLERSRRMIINGTLIDPEPIEAEALKVPGVRDMAMGMQYDSGLPALVAYVVADDLNGIKRFFSTKVPPYLRPSKYVQVRKIPRSPAGKVIRDQIVDAGKQGEQKVSAST</sequence>